<dbReference type="SMART" id="SM00388">
    <property type="entry name" value="HisKA"/>
    <property type="match status" value="1"/>
</dbReference>
<comment type="catalytic activity">
    <reaction evidence="1">
        <text>ATP + protein L-histidine = ADP + protein N-phospho-L-histidine.</text>
        <dbReference type="EC" id="2.7.13.3"/>
    </reaction>
</comment>
<sequence>MLSGCLLLFFEQQVREGIERQYRQMLSKEHLRVEWVESGFAQNREAIRYLSRVVSNWMLPQNIESPLRDFLTSHPDVLSVHLVNAHTEKSLAGVSRTLGEIKSVPPDSYALSLEAVDLAQWADLSVDDIYLSSPVLQRNGSNVIVPHQPIFYTAIALSDTENQSKPLIVVEWDASRLLQALSASLVAPIELYVVNGKGGFIVHPREDMAFNFDKDEKNDGLQRKTWSQHFISRPLNVGDEHHLVRYESTDTGQVLWGEYSTIVLNATSAHHQLHFYFLLPQHAVEKAVADRLTTPIVLLILINIGIGFAVYFGCVLIQRQQTLKQIQEEYKAVSRSTSNGLIWVDQSGIIKSWNEAAIPFLGDEVRYAKGQSIFDVISFNEAVSKTNKPPIDKSKLREPEKMQVTAFSPEMIESVALTREAVTINVTHVNSHDEAKMWRLGLIPSITSEVNASGVTILMEDVTDLRNGVNALARVDDVVAEEVALKTRQLTQERDEALAASQTKGDFIARVSHEIRTPMNGVLGMLNLLGRDTVTSEQRRYIKLAEDSAQALITLINEILDFSKIEAGRIELDTEAFDLLELLSDLSNAMAVKAHDKNLELVLDVANVEYINVLGDGNRLRQILVNLIGNALKFTETGEIVVTANTTQIDEETLRFECRVIDSGIGIREEILPSLFTSYTQESSGTHKRFGGTGLGLAISKQLCELMEGTIDVESERGRGSTFRFDVILKKEYATSPPVIRPEYSDVRIIIAEKNAAALSAVCRLAKCAHMDATAVGDATTLQSVLSHGETFDVMLIDQAILTTLDIALVKQHASIIVGMNPNGVNDDSEYEHALHHLPIIKPVTPSELWASLSSVLDVGEFMETLPVISHRDENQYSNDERAYKNEGMHVMLVDDNEVNLAVGSCMLEDMGLSVTTYRHGRAAVEALFTSAMGESDKSPYHLVLMDCQMPVLDGYEATRFIRNGDAGHVYQDIPIVAMTANVMSGAREHCLEVGMNDYISKPIDPDELEEKVTQWLDATESFRRGIKMSAKKEETSSPNQRFNKEVNTDQTTYEEKILSVNEEGDMATSASLYEGEDFQLWDSEICIKRLRGREDRALILVDMFLQSAPERLARLQEAYNEKNYEQLQNVAHEVKGVAGNLSCLRLQAYLKALEAAAKAKEVNDIDALIGAAKLLVEETSMLLQEFASRCRRNAM</sequence>
<dbReference type="Gene3D" id="1.10.287.130">
    <property type="match status" value="1"/>
</dbReference>
<dbReference type="InterPro" id="IPR004358">
    <property type="entry name" value="Sig_transdc_His_kin-like_C"/>
</dbReference>
<evidence type="ECO:0000256" key="4">
    <source>
        <dbReference type="ARBA" id="ARBA00022475"/>
    </source>
</evidence>
<dbReference type="GO" id="GO:0000155">
    <property type="term" value="F:phosphorelay sensor kinase activity"/>
    <property type="evidence" value="ECO:0007669"/>
    <property type="project" value="InterPro"/>
</dbReference>
<evidence type="ECO:0000259" key="16">
    <source>
        <dbReference type="PROSITE" id="PS50894"/>
    </source>
</evidence>
<dbReference type="Gene3D" id="3.30.565.10">
    <property type="entry name" value="Histidine kinase-like ATPase, C-terminal domain"/>
    <property type="match status" value="1"/>
</dbReference>
<dbReference type="SUPFAM" id="SSF55785">
    <property type="entry name" value="PYP-like sensor domain (PAS domain)"/>
    <property type="match status" value="1"/>
</dbReference>
<feature type="modified residue" description="4-aspartylphosphate" evidence="13">
    <location>
        <position position="947"/>
    </location>
</feature>
<dbReference type="SMART" id="SM00448">
    <property type="entry name" value="REC"/>
    <property type="match status" value="1"/>
</dbReference>
<dbReference type="PROSITE" id="PS50109">
    <property type="entry name" value="HIS_KIN"/>
    <property type="match status" value="1"/>
</dbReference>
<dbReference type="SUPFAM" id="SSF47384">
    <property type="entry name" value="Homodimeric domain of signal transducing histidine kinase"/>
    <property type="match status" value="1"/>
</dbReference>
<dbReference type="InterPro" id="IPR005467">
    <property type="entry name" value="His_kinase_dom"/>
</dbReference>
<evidence type="ECO:0000256" key="5">
    <source>
        <dbReference type="ARBA" id="ARBA00022553"/>
    </source>
</evidence>
<dbReference type="CDD" id="cd16922">
    <property type="entry name" value="HATPase_EvgS-ArcB-TorS-like"/>
    <property type="match status" value="1"/>
</dbReference>
<protein>
    <recommendedName>
        <fullName evidence="3">histidine kinase</fullName>
        <ecNumber evidence="3">2.7.13.3</ecNumber>
    </recommendedName>
</protein>
<dbReference type="SUPFAM" id="SSF52172">
    <property type="entry name" value="CheY-like"/>
    <property type="match status" value="1"/>
</dbReference>
<name>A0AA37TE80_9GAMM</name>
<dbReference type="FunFam" id="3.30.565.10:FF:000010">
    <property type="entry name" value="Sensor histidine kinase RcsC"/>
    <property type="match status" value="1"/>
</dbReference>
<dbReference type="CDD" id="cd00082">
    <property type="entry name" value="HisKA"/>
    <property type="match status" value="1"/>
</dbReference>
<dbReference type="EC" id="2.7.13.3" evidence="3"/>
<dbReference type="SUPFAM" id="SSF47226">
    <property type="entry name" value="Histidine-containing phosphotransfer domain, HPT domain"/>
    <property type="match status" value="1"/>
</dbReference>
<dbReference type="GO" id="GO:0005524">
    <property type="term" value="F:ATP binding"/>
    <property type="evidence" value="ECO:0007669"/>
    <property type="project" value="UniProtKB-KW"/>
</dbReference>
<evidence type="ECO:0000256" key="7">
    <source>
        <dbReference type="ARBA" id="ARBA00022741"/>
    </source>
</evidence>
<gene>
    <name evidence="17" type="ORF">GCM10007877_31060</name>
</gene>
<keyword evidence="10" id="KW-0902">Two-component regulatory system</keyword>
<dbReference type="Pfam" id="PF00512">
    <property type="entry name" value="HisKA"/>
    <property type="match status" value="1"/>
</dbReference>
<evidence type="ECO:0000256" key="11">
    <source>
        <dbReference type="ARBA" id="ARBA00023136"/>
    </source>
</evidence>
<evidence type="ECO:0000259" key="15">
    <source>
        <dbReference type="PROSITE" id="PS50110"/>
    </source>
</evidence>
<dbReference type="InterPro" id="IPR008207">
    <property type="entry name" value="Sig_transdc_His_kin_Hpt_dom"/>
</dbReference>
<keyword evidence="8" id="KW-0067">ATP-binding</keyword>
<evidence type="ECO:0000313" key="17">
    <source>
        <dbReference type="EMBL" id="GLS27387.1"/>
    </source>
</evidence>
<accession>A0AA37TE80</accession>
<dbReference type="SMART" id="SM00387">
    <property type="entry name" value="HATPase_c"/>
    <property type="match status" value="1"/>
</dbReference>
<proteinExistence type="predicted"/>
<evidence type="ECO:0000256" key="10">
    <source>
        <dbReference type="ARBA" id="ARBA00023012"/>
    </source>
</evidence>
<dbReference type="InterPro" id="IPR011006">
    <property type="entry name" value="CheY-like_superfamily"/>
</dbReference>
<feature type="domain" description="HPt" evidence="16">
    <location>
        <begin position="1094"/>
        <end position="1187"/>
    </location>
</feature>
<dbReference type="PROSITE" id="PS50894">
    <property type="entry name" value="HPT"/>
    <property type="match status" value="1"/>
</dbReference>
<reference evidence="17 18" key="1">
    <citation type="journal article" date="2014" name="Int. J. Syst. Evol. Microbiol.">
        <title>Complete genome sequence of Corynebacterium casei LMG S-19264T (=DSM 44701T), isolated from a smear-ripened cheese.</title>
        <authorList>
            <consortium name="US DOE Joint Genome Institute (JGI-PGF)"/>
            <person name="Walter F."/>
            <person name="Albersmeier A."/>
            <person name="Kalinowski J."/>
            <person name="Ruckert C."/>
        </authorList>
    </citation>
    <scope>NUCLEOTIDE SEQUENCE [LARGE SCALE GENOMIC DNA]</scope>
    <source>
        <strain evidence="17 18">NBRC 110095</strain>
    </source>
</reference>
<dbReference type="Pfam" id="PF02518">
    <property type="entry name" value="HATPase_c"/>
    <property type="match status" value="1"/>
</dbReference>
<keyword evidence="18" id="KW-1185">Reference proteome</keyword>
<organism evidence="17 18">
    <name type="scientific">Marinibactrum halimedae</name>
    <dbReference type="NCBI Taxonomy" id="1444977"/>
    <lineage>
        <taxon>Bacteria</taxon>
        <taxon>Pseudomonadati</taxon>
        <taxon>Pseudomonadota</taxon>
        <taxon>Gammaproteobacteria</taxon>
        <taxon>Cellvibrionales</taxon>
        <taxon>Cellvibrionaceae</taxon>
        <taxon>Marinibactrum</taxon>
    </lineage>
</organism>
<dbReference type="InterPro" id="IPR036890">
    <property type="entry name" value="HATPase_C_sf"/>
</dbReference>
<feature type="modified residue" description="Phosphohistidine" evidence="12">
    <location>
        <position position="1133"/>
    </location>
</feature>
<keyword evidence="9" id="KW-1133">Transmembrane helix</keyword>
<dbReference type="Gene3D" id="1.20.120.160">
    <property type="entry name" value="HPT domain"/>
    <property type="match status" value="1"/>
</dbReference>
<keyword evidence="5 13" id="KW-0597">Phosphoprotein</keyword>
<dbReference type="Gene3D" id="3.40.50.2300">
    <property type="match status" value="1"/>
</dbReference>
<dbReference type="Pfam" id="PF00072">
    <property type="entry name" value="Response_reg"/>
    <property type="match status" value="1"/>
</dbReference>
<comment type="subcellular location">
    <subcellularLocation>
        <location evidence="2">Cell membrane</location>
        <topology evidence="2">Multi-pass membrane protein</topology>
    </subcellularLocation>
</comment>
<dbReference type="InterPro" id="IPR001789">
    <property type="entry name" value="Sig_transdc_resp-reg_receiver"/>
</dbReference>
<evidence type="ECO:0000256" key="2">
    <source>
        <dbReference type="ARBA" id="ARBA00004651"/>
    </source>
</evidence>
<dbReference type="GO" id="GO:0005886">
    <property type="term" value="C:plasma membrane"/>
    <property type="evidence" value="ECO:0007669"/>
    <property type="project" value="UniProtKB-SubCell"/>
</dbReference>
<evidence type="ECO:0000256" key="1">
    <source>
        <dbReference type="ARBA" id="ARBA00000085"/>
    </source>
</evidence>
<feature type="domain" description="Histidine kinase" evidence="14">
    <location>
        <begin position="510"/>
        <end position="731"/>
    </location>
</feature>
<dbReference type="AlphaFoldDB" id="A0AA37TE80"/>
<keyword evidence="6" id="KW-0812">Transmembrane</keyword>
<evidence type="ECO:0000256" key="13">
    <source>
        <dbReference type="PROSITE-ProRule" id="PRU00169"/>
    </source>
</evidence>
<evidence type="ECO:0000313" key="18">
    <source>
        <dbReference type="Proteomes" id="UP001156870"/>
    </source>
</evidence>
<keyword evidence="11" id="KW-0472">Membrane</keyword>
<keyword evidence="4" id="KW-1003">Cell membrane</keyword>
<dbReference type="InterPro" id="IPR036097">
    <property type="entry name" value="HisK_dim/P_sf"/>
</dbReference>
<feature type="domain" description="Response regulatory" evidence="15">
    <location>
        <begin position="890"/>
        <end position="1017"/>
    </location>
</feature>
<evidence type="ECO:0000256" key="6">
    <source>
        <dbReference type="ARBA" id="ARBA00022692"/>
    </source>
</evidence>
<dbReference type="SUPFAM" id="SSF55874">
    <property type="entry name" value="ATPase domain of HSP90 chaperone/DNA topoisomerase II/histidine kinase"/>
    <property type="match status" value="1"/>
</dbReference>
<dbReference type="InterPro" id="IPR003661">
    <property type="entry name" value="HisK_dim/P_dom"/>
</dbReference>
<evidence type="ECO:0000256" key="9">
    <source>
        <dbReference type="ARBA" id="ARBA00022989"/>
    </source>
</evidence>
<dbReference type="EMBL" id="BSPD01000075">
    <property type="protein sequence ID" value="GLS27387.1"/>
    <property type="molecule type" value="Genomic_DNA"/>
</dbReference>
<comment type="caution">
    <text evidence="17">The sequence shown here is derived from an EMBL/GenBank/DDBJ whole genome shotgun (WGS) entry which is preliminary data.</text>
</comment>
<dbReference type="PANTHER" id="PTHR45339:SF1">
    <property type="entry name" value="HYBRID SIGNAL TRANSDUCTION HISTIDINE KINASE J"/>
    <property type="match status" value="1"/>
</dbReference>
<dbReference type="PANTHER" id="PTHR45339">
    <property type="entry name" value="HYBRID SIGNAL TRANSDUCTION HISTIDINE KINASE J"/>
    <property type="match status" value="1"/>
</dbReference>
<dbReference type="Gene3D" id="3.30.450.20">
    <property type="entry name" value="PAS domain"/>
    <property type="match status" value="1"/>
</dbReference>
<evidence type="ECO:0000256" key="12">
    <source>
        <dbReference type="PROSITE-ProRule" id="PRU00110"/>
    </source>
</evidence>
<dbReference type="InterPro" id="IPR003594">
    <property type="entry name" value="HATPase_dom"/>
</dbReference>
<evidence type="ECO:0000256" key="3">
    <source>
        <dbReference type="ARBA" id="ARBA00012438"/>
    </source>
</evidence>
<dbReference type="PROSITE" id="PS50110">
    <property type="entry name" value="RESPONSE_REGULATORY"/>
    <property type="match status" value="1"/>
</dbReference>
<evidence type="ECO:0000256" key="8">
    <source>
        <dbReference type="ARBA" id="ARBA00022840"/>
    </source>
</evidence>
<dbReference type="InterPro" id="IPR036641">
    <property type="entry name" value="HPT_dom_sf"/>
</dbReference>
<dbReference type="Proteomes" id="UP001156870">
    <property type="component" value="Unassembled WGS sequence"/>
</dbReference>
<dbReference type="PRINTS" id="PR00344">
    <property type="entry name" value="BCTRLSENSOR"/>
</dbReference>
<keyword evidence="7" id="KW-0547">Nucleotide-binding</keyword>
<dbReference type="Pfam" id="PF01627">
    <property type="entry name" value="Hpt"/>
    <property type="match status" value="1"/>
</dbReference>
<evidence type="ECO:0000259" key="14">
    <source>
        <dbReference type="PROSITE" id="PS50109"/>
    </source>
</evidence>
<dbReference type="InterPro" id="IPR035965">
    <property type="entry name" value="PAS-like_dom_sf"/>
</dbReference>
<dbReference type="CDD" id="cd17546">
    <property type="entry name" value="REC_hyHK_CKI1_RcsC-like"/>
    <property type="match status" value="1"/>
</dbReference>